<evidence type="ECO:0000256" key="1">
    <source>
        <dbReference type="SAM" id="Phobius"/>
    </source>
</evidence>
<comment type="caution">
    <text evidence="2">The sequence shown here is derived from an EMBL/GenBank/DDBJ whole genome shotgun (WGS) entry which is preliminary data.</text>
</comment>
<dbReference type="RefSeq" id="WP_199382996.1">
    <property type="nucleotide sequence ID" value="NZ_JAEMHM010000004.1"/>
</dbReference>
<protein>
    <submittedName>
        <fullName evidence="2">Uncharacterized protein</fullName>
    </submittedName>
</protein>
<gene>
    <name evidence="2" type="ORF">JFN93_05470</name>
</gene>
<dbReference type="Proteomes" id="UP000636888">
    <property type="component" value="Unassembled WGS sequence"/>
</dbReference>
<organism evidence="2 3">
    <name type="scientific">Geomesophilobacter sediminis</name>
    <dbReference type="NCBI Taxonomy" id="2798584"/>
    <lineage>
        <taxon>Bacteria</taxon>
        <taxon>Pseudomonadati</taxon>
        <taxon>Thermodesulfobacteriota</taxon>
        <taxon>Desulfuromonadia</taxon>
        <taxon>Geobacterales</taxon>
        <taxon>Geobacteraceae</taxon>
        <taxon>Geomesophilobacter</taxon>
    </lineage>
</organism>
<reference evidence="2" key="1">
    <citation type="submission" date="2020-12" db="EMBL/GenBank/DDBJ databases">
        <title>Geomonas sp. Red875, isolated from river sediment.</title>
        <authorList>
            <person name="Xu Z."/>
            <person name="Zhang Z."/>
            <person name="Masuda Y."/>
            <person name="Itoh H."/>
            <person name="Senoo K."/>
        </authorList>
    </citation>
    <scope>NUCLEOTIDE SEQUENCE</scope>
    <source>
        <strain evidence="2">Red875</strain>
    </source>
</reference>
<feature type="transmembrane region" description="Helical" evidence="1">
    <location>
        <begin position="12"/>
        <end position="35"/>
    </location>
</feature>
<keyword evidence="1" id="KW-1133">Transmembrane helix</keyword>
<accession>A0A8J7J658</accession>
<name>A0A8J7J658_9BACT</name>
<keyword evidence="1" id="KW-0472">Membrane</keyword>
<feature type="transmembrane region" description="Helical" evidence="1">
    <location>
        <begin position="55"/>
        <end position="73"/>
    </location>
</feature>
<keyword evidence="3" id="KW-1185">Reference proteome</keyword>
<feature type="transmembrane region" description="Helical" evidence="1">
    <location>
        <begin position="78"/>
        <end position="97"/>
    </location>
</feature>
<keyword evidence="1" id="KW-0812">Transmembrane</keyword>
<evidence type="ECO:0000313" key="2">
    <source>
        <dbReference type="EMBL" id="MBJ6724151.1"/>
    </source>
</evidence>
<sequence length="98" mass="10387">MTKFTEIVLKLMWLLGVCVTAVLALPLLVTAFPFLLAGEKRGAHAFSASMPHHAYLVPVGFCAFFAMIFGALYTASPVFANVVNGLGVAIGALPAAWF</sequence>
<proteinExistence type="predicted"/>
<evidence type="ECO:0000313" key="3">
    <source>
        <dbReference type="Proteomes" id="UP000636888"/>
    </source>
</evidence>
<dbReference type="EMBL" id="JAEMHM010000004">
    <property type="protein sequence ID" value="MBJ6724151.1"/>
    <property type="molecule type" value="Genomic_DNA"/>
</dbReference>
<dbReference type="AlphaFoldDB" id="A0A8J7J658"/>